<evidence type="ECO:0000256" key="2">
    <source>
        <dbReference type="SAM" id="MobiDB-lite"/>
    </source>
</evidence>
<dbReference type="GO" id="GO:0005524">
    <property type="term" value="F:ATP binding"/>
    <property type="evidence" value="ECO:0007669"/>
    <property type="project" value="UniProtKB-KW"/>
</dbReference>
<dbReference type="InterPro" id="IPR003439">
    <property type="entry name" value="ABC_transporter-like_ATP-bd"/>
</dbReference>
<dbReference type="PANTHER" id="PTHR24220:SF689">
    <property type="entry name" value="LIPOPROTEIN-RELEASING SYSTEM ATP-BINDING PROTEIN LOLD"/>
    <property type="match status" value="1"/>
</dbReference>
<feature type="compositionally biased region" description="Low complexity" evidence="2">
    <location>
        <begin position="22"/>
        <end position="40"/>
    </location>
</feature>
<keyword evidence="4" id="KW-0547">Nucleotide-binding</keyword>
<feature type="region of interest" description="Disordered" evidence="2">
    <location>
        <begin position="1"/>
        <end position="44"/>
    </location>
</feature>
<comment type="caution">
    <text evidence="4">The sequence shown here is derived from an EMBL/GenBank/DDBJ whole genome shotgun (WGS) entry which is preliminary data.</text>
</comment>
<dbReference type="PANTHER" id="PTHR24220">
    <property type="entry name" value="IMPORT ATP-BINDING PROTEIN"/>
    <property type="match status" value="1"/>
</dbReference>
<evidence type="ECO:0000259" key="3">
    <source>
        <dbReference type="PROSITE" id="PS50893"/>
    </source>
</evidence>
<evidence type="ECO:0000313" key="5">
    <source>
        <dbReference type="Proteomes" id="UP000710815"/>
    </source>
</evidence>
<dbReference type="InterPro" id="IPR027417">
    <property type="entry name" value="P-loop_NTPase"/>
</dbReference>
<reference evidence="4 5" key="2">
    <citation type="journal article" date="2021" name="Syst. Appl. Microbiol.">
        <title>Phylogenetic classification of ten novel species belonging to the genus Bifidobacterium comprising B. phasiani sp. nov., B. pongonis sp. nov., B. saguinibicoloris sp. nov., B. colobi sp. nov., B. simiiventris sp. nov., B. santillanense sp. nov., B. miconis sp. nov., B. amazonense sp. nov., B. pluvialisilvae sp. nov., and B. miconisargentati sp. nov.</title>
        <authorList>
            <person name="Lugli G.A."/>
            <person name="Calvete-Torre I."/>
            <person name="Alessandri G."/>
            <person name="Milani C."/>
            <person name="Turroni F."/>
            <person name="Laiolo P."/>
            <person name="Ossiprandi M.C."/>
            <person name="Margolles A."/>
            <person name="Ruiz L."/>
            <person name="Ventura M."/>
        </authorList>
    </citation>
    <scope>NUCLEOTIDE SEQUENCE [LARGE SCALE GENOMIC DNA]</scope>
    <source>
        <strain evidence="4 5">MA1</strain>
    </source>
</reference>
<name>A0ABS9VUF9_9BIFI</name>
<dbReference type="SUPFAM" id="SSF52540">
    <property type="entry name" value="P-loop containing nucleoside triphosphate hydrolases"/>
    <property type="match status" value="1"/>
</dbReference>
<dbReference type="EMBL" id="JAFEJT020000011">
    <property type="protein sequence ID" value="MCH9275450.1"/>
    <property type="molecule type" value="Genomic_DNA"/>
</dbReference>
<feature type="domain" description="ABC transporter" evidence="3">
    <location>
        <begin position="230"/>
        <end position="442"/>
    </location>
</feature>
<evidence type="ECO:0000256" key="1">
    <source>
        <dbReference type="ARBA" id="ARBA00005417"/>
    </source>
</evidence>
<comment type="similarity">
    <text evidence="1">Belongs to the ABC transporter superfamily.</text>
</comment>
<reference evidence="4 5" key="1">
    <citation type="journal article" date="2021" name="Environ. Microbiol.">
        <title>Genetic insights into the dark matter of the mammalian gut microbiota through targeted genome reconstruction.</title>
        <authorList>
            <person name="Lugli G.A."/>
            <person name="Alessandri G."/>
            <person name="Milani C."/>
            <person name="Viappiani A."/>
            <person name="Fontana F."/>
            <person name="Tarracchini C."/>
            <person name="Mancabelli L."/>
            <person name="Argentini C."/>
            <person name="Ruiz L."/>
            <person name="Margolles A."/>
            <person name="van Sinderen D."/>
            <person name="Turroni F."/>
            <person name="Ventura M."/>
        </authorList>
    </citation>
    <scope>NUCLEOTIDE SEQUENCE [LARGE SCALE GENOMIC DNA]</scope>
    <source>
        <strain evidence="4 5">MA1</strain>
    </source>
</reference>
<dbReference type="RefSeq" id="WP_241513242.1">
    <property type="nucleotide sequence ID" value="NZ_JAFEJT020000011.1"/>
</dbReference>
<proteinExistence type="inferred from homology"/>
<gene>
    <name evidence="4" type="ORF">JS533_004060</name>
</gene>
<organism evidence="4 5">
    <name type="scientific">Bifidobacterium amazonense</name>
    <dbReference type="NCBI Taxonomy" id="2809027"/>
    <lineage>
        <taxon>Bacteria</taxon>
        <taxon>Bacillati</taxon>
        <taxon>Actinomycetota</taxon>
        <taxon>Actinomycetes</taxon>
        <taxon>Bifidobacteriales</taxon>
        <taxon>Bifidobacteriaceae</taxon>
        <taxon>Bifidobacterium</taxon>
    </lineage>
</organism>
<protein>
    <submittedName>
        <fullName evidence="4">ATP-binding cassette domain-containing protein</fullName>
    </submittedName>
</protein>
<dbReference type="PROSITE" id="PS50893">
    <property type="entry name" value="ABC_TRANSPORTER_2"/>
    <property type="match status" value="1"/>
</dbReference>
<keyword evidence="5" id="KW-1185">Reference proteome</keyword>
<sequence>MSDTKNDNSVDNGTTIDESEKNTMTTDNTDSTVDNTVDNTGAAEATDVAQNVAEHAAESDKATADADTTDAAAQNVQFSIVFDDDDDDADASENASADDDETIAVDIANVSETLASAVNATDRADGTNDDVDVDADKSDDTIADGANDSVDATIGDVAGVAAANAARVNETLALGKKQDATSQAIAEADHANAAGGASADDQSLRLSVRLDKELKAGREDDKLLKAYPSLALNKVTLTDRKSGHNTLDRVSASFYKGHLYAIRVDGDDERVALLGLVTGLTRPTDGAVMNKSLNVLEIDPGELLGHRFGLIPQRYAVRDDLNAEQNVLYAMDASGRTFLKPKPVLARELLMRVGFDADTPNVPAGKLPEVQKRLVAIARAISCDAEVIIADEPTGGLDADDSVTVLKTLLSLTRGDDKRCVVVLTSDDEVAEVAEHVTYLSE</sequence>
<dbReference type="Gene3D" id="3.40.50.300">
    <property type="entry name" value="P-loop containing nucleotide triphosphate hydrolases"/>
    <property type="match status" value="1"/>
</dbReference>
<feature type="region of interest" description="Disordered" evidence="2">
    <location>
        <begin position="119"/>
        <end position="144"/>
    </location>
</feature>
<evidence type="ECO:0000313" key="4">
    <source>
        <dbReference type="EMBL" id="MCH9275450.1"/>
    </source>
</evidence>
<keyword evidence="4" id="KW-0067">ATP-binding</keyword>
<accession>A0ABS9VUF9</accession>
<dbReference type="Pfam" id="PF00005">
    <property type="entry name" value="ABC_tran"/>
    <property type="match status" value="1"/>
</dbReference>
<dbReference type="InterPro" id="IPR015854">
    <property type="entry name" value="ABC_transpr_LolD-like"/>
</dbReference>
<dbReference type="Proteomes" id="UP000710815">
    <property type="component" value="Unassembled WGS sequence"/>
</dbReference>